<keyword evidence="1" id="KW-0812">Transmembrane</keyword>
<dbReference type="AlphaFoldDB" id="A0A413SFQ9"/>
<name>A0A413SFQ9_9FIRM</name>
<gene>
    <name evidence="3" type="ORF">DW924_14205</name>
</gene>
<keyword evidence="1" id="KW-0472">Membrane</keyword>
<dbReference type="EMBL" id="QSFS01000020">
    <property type="protein sequence ID" value="RHA66108.1"/>
    <property type="molecule type" value="Genomic_DNA"/>
</dbReference>
<protein>
    <submittedName>
        <fullName evidence="3">DUF2992 family protein</fullName>
    </submittedName>
</protein>
<dbReference type="InterPro" id="IPR016787">
    <property type="entry name" value="UCP021328"/>
</dbReference>
<dbReference type="Pfam" id="PF16107">
    <property type="entry name" value="DUF4825"/>
    <property type="match status" value="1"/>
</dbReference>
<evidence type="ECO:0000313" key="3">
    <source>
        <dbReference type="EMBL" id="RHA66108.1"/>
    </source>
</evidence>
<comment type="caution">
    <text evidence="3">The sequence shown here is derived from an EMBL/GenBank/DDBJ whole genome shotgun (WGS) entry which is preliminary data.</text>
</comment>
<evidence type="ECO:0000256" key="1">
    <source>
        <dbReference type="SAM" id="Phobius"/>
    </source>
</evidence>
<keyword evidence="1" id="KW-1133">Transmembrane helix</keyword>
<organism evidence="3 4">
    <name type="scientific">Dorea formicigenerans</name>
    <dbReference type="NCBI Taxonomy" id="39486"/>
    <lineage>
        <taxon>Bacteria</taxon>
        <taxon>Bacillati</taxon>
        <taxon>Bacillota</taxon>
        <taxon>Clostridia</taxon>
        <taxon>Lachnospirales</taxon>
        <taxon>Lachnospiraceae</taxon>
        <taxon>Dorea</taxon>
    </lineage>
</organism>
<accession>A0A413SFQ9</accession>
<dbReference type="Proteomes" id="UP000285642">
    <property type="component" value="Unassembled WGS sequence"/>
</dbReference>
<feature type="domain" description="DUF4825" evidence="2">
    <location>
        <begin position="145"/>
        <end position="231"/>
    </location>
</feature>
<dbReference type="InterPro" id="IPR032250">
    <property type="entry name" value="DUF4825"/>
</dbReference>
<proteinExistence type="predicted"/>
<evidence type="ECO:0000313" key="4">
    <source>
        <dbReference type="Proteomes" id="UP000285642"/>
    </source>
</evidence>
<evidence type="ECO:0000259" key="2">
    <source>
        <dbReference type="Pfam" id="PF16107"/>
    </source>
</evidence>
<reference evidence="3 4" key="1">
    <citation type="submission" date="2018-08" db="EMBL/GenBank/DDBJ databases">
        <title>A genome reference for cultivated species of the human gut microbiota.</title>
        <authorList>
            <person name="Zou Y."/>
            <person name="Xue W."/>
            <person name="Luo G."/>
        </authorList>
    </citation>
    <scope>NUCLEOTIDE SEQUENCE [LARGE SCALE GENOMIC DNA]</scope>
    <source>
        <strain evidence="3 4">AM42-8</strain>
    </source>
</reference>
<dbReference type="Pfam" id="PF11208">
    <property type="entry name" value="DUF2992"/>
    <property type="match status" value="1"/>
</dbReference>
<sequence>MDKVNGKLTVFFEEPFWVGIFERIEDGKLSVAKVTFGAEPKDYEVQEYIQKCYFSLKFSSVVETVVKDIKRNPKRMQREAKKQMLEIGIGTKSQQALKLQQEQNKQERKEKRRKKKVLAIMLVAMSIMLISACGKKEKLYEIPDLSQYKTDYVGDSSNVINIVSGQEYPAGYSYDSIEIQSETEPYGLTVFLKDEPSAAKLEDELQVNADMTFDLIGNLGTIDYKIADSKEIIASYER</sequence>
<feature type="transmembrane region" description="Helical" evidence="1">
    <location>
        <begin position="117"/>
        <end position="134"/>
    </location>
</feature>